<dbReference type="EMBL" id="RQYT01000003">
    <property type="protein sequence ID" value="RRD50916.1"/>
    <property type="molecule type" value="Genomic_DNA"/>
</dbReference>
<name>A0A3P1WXX5_9ACTN</name>
<sequence length="429" mass="46568">MVTLGTPTTRPLEVSEATLTRLHAVVAASSGVTAAEMCVRFLRNTATTTVDLTGEAFVITGDIPAMWLRDSCLQLAPFLRLGDPDLLEVAASLLRRHWQMIRLDPYANAFNAAPNGNRWDDDEPRQHPHVWERKWELDSLTHPLDLALRLERLGCSSWRSPDFEPALAAILTVAETEQDHEATSPYRFERPGASASDTLTRAGRGLLTTSTGLVWQGFRPSDDACELGFNIPANLYLASTLRGFTELPGLGARARDLSAAIVEAVRRHGIVDGVLAYEVDGAGAHVFCDDANVPSLLSLPWLGVLADDDPLYLATRQRVLSPANPHFHTGPDGRGGVGSPHTPGRRVWPIGVAVAGLTATSPADRGSALDLLMATTGGTGWMHESYDVLNPCDFTRPWFSWANMMFVDLALEIARCPRPGTGLPPLELT</sequence>
<gene>
    <name evidence="1" type="ORF">EII35_02375</name>
</gene>
<dbReference type="GO" id="GO:0016787">
    <property type="term" value="F:hydrolase activity"/>
    <property type="evidence" value="ECO:0007669"/>
    <property type="project" value="UniProtKB-KW"/>
</dbReference>
<dbReference type="AlphaFoldDB" id="A0A3P1WXX5"/>
<dbReference type="PIRSF" id="PIRSF028846">
    <property type="entry name" value="UCP028846"/>
    <property type="match status" value="1"/>
</dbReference>
<dbReference type="SMART" id="SM01149">
    <property type="entry name" value="DUF1237"/>
    <property type="match status" value="1"/>
</dbReference>
<accession>A0A3P1WXX5</accession>
<keyword evidence="1" id="KW-0378">Hydrolase</keyword>
<evidence type="ECO:0000313" key="2">
    <source>
        <dbReference type="Proteomes" id="UP000280935"/>
    </source>
</evidence>
<organism evidence="1 2">
    <name type="scientific">Arachnia propionica</name>
    <dbReference type="NCBI Taxonomy" id="1750"/>
    <lineage>
        <taxon>Bacteria</taxon>
        <taxon>Bacillati</taxon>
        <taxon>Actinomycetota</taxon>
        <taxon>Actinomycetes</taxon>
        <taxon>Propionibacteriales</taxon>
        <taxon>Propionibacteriaceae</taxon>
        <taxon>Arachnia</taxon>
    </lineage>
</organism>
<dbReference type="RefSeq" id="WP_125226864.1">
    <property type="nucleotide sequence ID" value="NZ_RQYT01000003.1"/>
</dbReference>
<dbReference type="Pfam" id="PF06824">
    <property type="entry name" value="Glyco_hydro_125"/>
    <property type="match status" value="1"/>
</dbReference>
<evidence type="ECO:0000313" key="1">
    <source>
        <dbReference type="EMBL" id="RRD50916.1"/>
    </source>
</evidence>
<dbReference type="PANTHER" id="PTHR31047:SF0">
    <property type="entry name" value="MEIOTICALLY UP-REGULATED GENE 157 PROTEIN"/>
    <property type="match status" value="1"/>
</dbReference>
<dbReference type="OrthoDB" id="181472at2"/>
<dbReference type="GO" id="GO:0005975">
    <property type="term" value="P:carbohydrate metabolic process"/>
    <property type="evidence" value="ECO:0007669"/>
    <property type="project" value="InterPro"/>
</dbReference>
<dbReference type="InterPro" id="IPR012341">
    <property type="entry name" value="6hp_glycosidase-like_sf"/>
</dbReference>
<dbReference type="PANTHER" id="PTHR31047">
    <property type="entry name" value="MEIOTICALLY UP-REGULATED GENE 157 PROTEIN"/>
    <property type="match status" value="1"/>
</dbReference>
<dbReference type="SUPFAM" id="SSF48208">
    <property type="entry name" value="Six-hairpin glycosidases"/>
    <property type="match status" value="1"/>
</dbReference>
<dbReference type="InterPro" id="IPR008928">
    <property type="entry name" value="6-hairpin_glycosidase_sf"/>
</dbReference>
<dbReference type="Gene3D" id="1.50.10.10">
    <property type="match status" value="1"/>
</dbReference>
<reference evidence="1 2" key="1">
    <citation type="submission" date="2018-11" db="EMBL/GenBank/DDBJ databases">
        <title>Genomes From Bacteria Associated with the Canine Oral Cavity: a Test Case for Automated Genome-Based Taxonomic Assignment.</title>
        <authorList>
            <person name="Coil D.A."/>
            <person name="Jospin G."/>
            <person name="Darling A.E."/>
            <person name="Wallis C."/>
            <person name="Davis I.J."/>
            <person name="Harris S."/>
            <person name="Eisen J.A."/>
            <person name="Holcombe L.J."/>
            <person name="O'Flynn C."/>
        </authorList>
    </citation>
    <scope>NUCLEOTIDE SEQUENCE [LARGE SCALE GENOMIC DNA]</scope>
    <source>
        <strain evidence="1 2">OH2822_COT-296</strain>
    </source>
</reference>
<protein>
    <submittedName>
        <fullName evidence="1">Glycoside hydrolase family 125 protein</fullName>
    </submittedName>
</protein>
<dbReference type="Proteomes" id="UP000280935">
    <property type="component" value="Unassembled WGS sequence"/>
</dbReference>
<comment type="caution">
    <text evidence="1">The sequence shown here is derived from an EMBL/GenBank/DDBJ whole genome shotgun (WGS) entry which is preliminary data.</text>
</comment>
<proteinExistence type="predicted"/>
<dbReference type="InterPro" id="IPR008313">
    <property type="entry name" value="GH125"/>
</dbReference>